<comment type="caution">
    <text evidence="2">The sequence shown here is derived from an EMBL/GenBank/DDBJ whole genome shotgun (WGS) entry which is preliminary data.</text>
</comment>
<sequence>MANSSALKAVVRVSRVVDAANTVSICCAAMLVMLILLSPLMESCLLSRKGNNRRRACDEIYMVREGETLNSISDKCNDPYIIEHIQDPDDVFPGLVVWIIPAKST</sequence>
<proteinExistence type="predicted"/>
<evidence type="ECO:0008006" key="4">
    <source>
        <dbReference type="Google" id="ProtNLM"/>
    </source>
</evidence>
<dbReference type="AlphaFoldDB" id="A0A0K9P592"/>
<dbReference type="EMBL" id="LFYR01001173">
    <property type="protein sequence ID" value="KMZ64196.1"/>
    <property type="molecule type" value="Genomic_DNA"/>
</dbReference>
<keyword evidence="1" id="KW-0812">Transmembrane</keyword>
<keyword evidence="1" id="KW-0472">Membrane</keyword>
<dbReference type="PANTHER" id="PTHR33648">
    <property type="entry name" value="EMBRYO SAC 1"/>
    <property type="match status" value="1"/>
</dbReference>
<organism evidence="2 3">
    <name type="scientific">Zostera marina</name>
    <name type="common">Eelgrass</name>
    <dbReference type="NCBI Taxonomy" id="29655"/>
    <lineage>
        <taxon>Eukaryota</taxon>
        <taxon>Viridiplantae</taxon>
        <taxon>Streptophyta</taxon>
        <taxon>Embryophyta</taxon>
        <taxon>Tracheophyta</taxon>
        <taxon>Spermatophyta</taxon>
        <taxon>Magnoliopsida</taxon>
        <taxon>Liliopsida</taxon>
        <taxon>Zosteraceae</taxon>
        <taxon>Zostera</taxon>
    </lineage>
</organism>
<feature type="transmembrane region" description="Helical" evidence="1">
    <location>
        <begin position="20"/>
        <end position="45"/>
    </location>
</feature>
<name>A0A0K9P592_ZOSMR</name>
<dbReference type="Proteomes" id="UP000036987">
    <property type="component" value="Unassembled WGS sequence"/>
</dbReference>
<evidence type="ECO:0000313" key="2">
    <source>
        <dbReference type="EMBL" id="KMZ64196.1"/>
    </source>
</evidence>
<evidence type="ECO:0000313" key="3">
    <source>
        <dbReference type="Proteomes" id="UP000036987"/>
    </source>
</evidence>
<reference evidence="3" key="1">
    <citation type="journal article" date="2016" name="Nature">
        <title>The genome of the seagrass Zostera marina reveals angiosperm adaptation to the sea.</title>
        <authorList>
            <person name="Olsen J.L."/>
            <person name="Rouze P."/>
            <person name="Verhelst B."/>
            <person name="Lin Y.-C."/>
            <person name="Bayer T."/>
            <person name="Collen J."/>
            <person name="Dattolo E."/>
            <person name="De Paoli E."/>
            <person name="Dittami S."/>
            <person name="Maumus F."/>
            <person name="Michel G."/>
            <person name="Kersting A."/>
            <person name="Lauritano C."/>
            <person name="Lohaus R."/>
            <person name="Toepel M."/>
            <person name="Tonon T."/>
            <person name="Vanneste K."/>
            <person name="Amirebrahimi M."/>
            <person name="Brakel J."/>
            <person name="Bostroem C."/>
            <person name="Chovatia M."/>
            <person name="Grimwood J."/>
            <person name="Jenkins J.W."/>
            <person name="Jueterbock A."/>
            <person name="Mraz A."/>
            <person name="Stam W.T."/>
            <person name="Tice H."/>
            <person name="Bornberg-Bauer E."/>
            <person name="Green P.J."/>
            <person name="Pearson G.A."/>
            <person name="Procaccini G."/>
            <person name="Duarte C.M."/>
            <person name="Schmutz J."/>
            <person name="Reusch T.B.H."/>
            <person name="Van de Peer Y."/>
        </authorList>
    </citation>
    <scope>NUCLEOTIDE SEQUENCE [LARGE SCALE GENOMIC DNA]</scope>
    <source>
        <strain evidence="3">cv. Finnish</strain>
    </source>
</reference>
<protein>
    <recommendedName>
        <fullName evidence="4">LysM domain-containing protein</fullName>
    </recommendedName>
</protein>
<evidence type="ECO:0000256" key="1">
    <source>
        <dbReference type="SAM" id="Phobius"/>
    </source>
</evidence>
<keyword evidence="3" id="KW-1185">Reference proteome</keyword>
<gene>
    <name evidence="2" type="ORF">ZOSMA_37G00760</name>
</gene>
<keyword evidence="1" id="KW-1133">Transmembrane helix</keyword>
<accession>A0A0K9P592</accession>
<dbReference type="OrthoDB" id="1417267at2759"/>
<dbReference type="PANTHER" id="PTHR33648:SF15">
    <property type="entry name" value="OS04G0572800 PROTEIN"/>
    <property type="match status" value="1"/>
</dbReference>